<dbReference type="RefSeq" id="WP_163737450.1">
    <property type="nucleotide sequence ID" value="NZ_JAAGOA010000007.1"/>
</dbReference>
<dbReference type="Gene3D" id="3.40.190.150">
    <property type="entry name" value="Bordetella uptake gene, domain 1"/>
    <property type="match status" value="1"/>
</dbReference>
<dbReference type="PROSITE" id="PS51257">
    <property type="entry name" value="PROKAR_LIPOPROTEIN"/>
    <property type="match status" value="1"/>
</dbReference>
<dbReference type="EMBL" id="JAAGOA010000007">
    <property type="protein sequence ID" value="NEE00875.1"/>
    <property type="molecule type" value="Genomic_DNA"/>
</dbReference>
<dbReference type="CDD" id="cd07012">
    <property type="entry name" value="PBP2_Bug_TTT"/>
    <property type="match status" value="1"/>
</dbReference>
<evidence type="ECO:0000313" key="3">
    <source>
        <dbReference type="EMBL" id="NEE00875.1"/>
    </source>
</evidence>
<keyword evidence="2" id="KW-0732">Signal</keyword>
<dbReference type="InterPro" id="IPR042100">
    <property type="entry name" value="Bug_dom1"/>
</dbReference>
<comment type="similarity">
    <text evidence="1">Belongs to the UPF0065 (bug) family.</text>
</comment>
<dbReference type="PANTHER" id="PTHR42928:SF5">
    <property type="entry name" value="BLR1237 PROTEIN"/>
    <property type="match status" value="1"/>
</dbReference>
<dbReference type="Proteomes" id="UP000475214">
    <property type="component" value="Unassembled WGS sequence"/>
</dbReference>
<dbReference type="InterPro" id="IPR005064">
    <property type="entry name" value="BUG"/>
</dbReference>
<evidence type="ECO:0000313" key="4">
    <source>
        <dbReference type="Proteomes" id="UP000475214"/>
    </source>
</evidence>
<keyword evidence="4" id="KW-1185">Reference proteome</keyword>
<organism evidence="3 4">
    <name type="scientific">Phytoactinopolyspora halotolerans</name>
    <dbReference type="NCBI Taxonomy" id="1981512"/>
    <lineage>
        <taxon>Bacteria</taxon>
        <taxon>Bacillati</taxon>
        <taxon>Actinomycetota</taxon>
        <taxon>Actinomycetes</taxon>
        <taxon>Jiangellales</taxon>
        <taxon>Jiangellaceae</taxon>
        <taxon>Phytoactinopolyspora</taxon>
    </lineage>
</organism>
<dbReference type="Pfam" id="PF03401">
    <property type="entry name" value="TctC"/>
    <property type="match status" value="1"/>
</dbReference>
<feature type="signal peptide" evidence="2">
    <location>
        <begin position="1"/>
        <end position="22"/>
    </location>
</feature>
<reference evidence="3 4" key="1">
    <citation type="submission" date="2020-02" db="EMBL/GenBank/DDBJ databases">
        <authorList>
            <person name="Li X.-J."/>
            <person name="Han X.-M."/>
        </authorList>
    </citation>
    <scope>NUCLEOTIDE SEQUENCE [LARGE SCALE GENOMIC DNA]</scope>
    <source>
        <strain evidence="3 4">CCTCC AB 2017055</strain>
    </source>
</reference>
<dbReference type="PIRSF" id="PIRSF017082">
    <property type="entry name" value="YflP"/>
    <property type="match status" value="1"/>
</dbReference>
<evidence type="ECO:0000256" key="1">
    <source>
        <dbReference type="ARBA" id="ARBA00006987"/>
    </source>
</evidence>
<dbReference type="SUPFAM" id="SSF53850">
    <property type="entry name" value="Periplasmic binding protein-like II"/>
    <property type="match status" value="1"/>
</dbReference>
<feature type="chain" id="PRO_5038919328" evidence="2">
    <location>
        <begin position="23"/>
        <end position="319"/>
    </location>
</feature>
<dbReference type="AlphaFoldDB" id="A0A6L9S607"/>
<accession>A0A6L9S607</accession>
<sequence>MKFATVAAVGAAALVASCSALGSEGSSDYPSGSVSIIVPVPAGSSTDLSTRVVAPCLEEELGTSVVVENREGGSGAVGNGVFAQAEADGYTLVSTTAANAALPPILEGNVGYTVDDFRPVGMIGVAPVVLLVPADSPFQSAEDLFAAAESGTVTVGVPGMTSVPGISVNALIDRTDLQIEPVPFDGNGGTMAALVSGEVQAGYMSADGGVALPRIESGEVRVLATAVTEPIETMPDVPTLESLGYSGLPYADSFWFLAAQPETPNEVVTTLEDAMETCMTSESIASELGEGVAPSSFIDGAEVKKRLEQAAGDYAESVG</sequence>
<evidence type="ECO:0000256" key="2">
    <source>
        <dbReference type="SAM" id="SignalP"/>
    </source>
</evidence>
<comment type="caution">
    <text evidence="3">The sequence shown here is derived from an EMBL/GenBank/DDBJ whole genome shotgun (WGS) entry which is preliminary data.</text>
</comment>
<name>A0A6L9S607_9ACTN</name>
<proteinExistence type="inferred from homology"/>
<gene>
    <name evidence="3" type="ORF">G1H10_11925</name>
</gene>
<protein>
    <submittedName>
        <fullName evidence="3">Tripartite tricarboxylate transporter substrate binding protein</fullName>
    </submittedName>
</protein>
<dbReference type="PANTHER" id="PTHR42928">
    <property type="entry name" value="TRICARBOXYLATE-BINDING PROTEIN"/>
    <property type="match status" value="1"/>
</dbReference>
<dbReference type="Gene3D" id="3.40.190.10">
    <property type="entry name" value="Periplasmic binding protein-like II"/>
    <property type="match status" value="1"/>
</dbReference>